<sequence>MNKKRLKSADYVALACGVLNMRVFKINCPECAAPAIIRKTNWQDKRLADLYCGCTDVECGHTFVFKAEYSHSLSPSGLTGNRLVKALIERLRPEERQIALDLLQGQPG</sequence>
<feature type="domain" description="Zinc finger Ogr/Delta-type" evidence="1">
    <location>
        <begin position="27"/>
        <end position="73"/>
    </location>
</feature>
<dbReference type="RefSeq" id="WP_124232116.1">
    <property type="nucleotide sequence ID" value="NZ_RHHM01000003.1"/>
</dbReference>
<evidence type="ECO:0000313" key="3">
    <source>
        <dbReference type="Proteomes" id="UP000279457"/>
    </source>
</evidence>
<evidence type="ECO:0000259" key="1">
    <source>
        <dbReference type="Pfam" id="PF04606"/>
    </source>
</evidence>
<dbReference type="Pfam" id="PF04606">
    <property type="entry name" value="Ogr_Delta"/>
    <property type="match status" value="1"/>
</dbReference>
<dbReference type="OrthoDB" id="6895359at2"/>
<gene>
    <name evidence="2" type="ORF">EB241_05100</name>
</gene>
<dbReference type="EMBL" id="RHHM01000003">
    <property type="protein sequence ID" value="RQM39135.1"/>
    <property type="molecule type" value="Genomic_DNA"/>
</dbReference>
<organism evidence="2 3">
    <name type="scientific">Erwinia psidii</name>
    <dbReference type="NCBI Taxonomy" id="69224"/>
    <lineage>
        <taxon>Bacteria</taxon>
        <taxon>Pseudomonadati</taxon>
        <taxon>Pseudomonadota</taxon>
        <taxon>Gammaproteobacteria</taxon>
        <taxon>Enterobacterales</taxon>
        <taxon>Erwiniaceae</taxon>
        <taxon>Erwinia</taxon>
    </lineage>
</organism>
<name>A0A3N6V239_9GAMM</name>
<proteinExistence type="predicted"/>
<reference evidence="2 3" key="1">
    <citation type="submission" date="2018-10" db="EMBL/GenBank/DDBJ databases">
        <title>Draft genome sequence for the type isolate of Erwinia psidii, agent causal of bacterial blight in guava (Psidium guajava) and wilt and die-back of Eucalyptus spp.</title>
        <authorList>
            <person name="Hermenegildo P.S."/>
            <person name="Santos S.A."/>
            <person name="Guimaraes L.M.S."/>
            <person name="Vidigal P.M.P."/>
            <person name="Pereira I.C."/>
            <person name="Badel J.L."/>
            <person name="Alfenas-Zerbini P."/>
            <person name="Ferreira M.A.S.V."/>
            <person name="Alfenas A.C."/>
        </authorList>
    </citation>
    <scope>NUCLEOTIDE SEQUENCE [LARGE SCALE GENOMIC DNA]</scope>
    <source>
        <strain evidence="2 3">IBSBF 435</strain>
    </source>
</reference>
<dbReference type="InterPro" id="IPR007684">
    <property type="entry name" value="Znf_Ogr/Delta"/>
</dbReference>
<evidence type="ECO:0000313" key="2">
    <source>
        <dbReference type="EMBL" id="RQM39135.1"/>
    </source>
</evidence>
<dbReference type="AlphaFoldDB" id="A0A3N6V239"/>
<dbReference type="Proteomes" id="UP000279457">
    <property type="component" value="Unassembled WGS sequence"/>
</dbReference>
<keyword evidence="3" id="KW-1185">Reference proteome</keyword>
<protein>
    <submittedName>
        <fullName evidence="2">Transcriptional regulator</fullName>
    </submittedName>
</protein>
<accession>A0A3N6V239</accession>
<comment type="caution">
    <text evidence="2">The sequence shown here is derived from an EMBL/GenBank/DDBJ whole genome shotgun (WGS) entry which is preliminary data.</text>
</comment>